<keyword evidence="1" id="KW-1133">Transmembrane helix</keyword>
<reference evidence="2" key="2">
    <citation type="journal article" date="2015" name="Fish Shellfish Immunol.">
        <title>Early steps in the European eel (Anguilla anguilla)-Vibrio vulnificus interaction in the gills: Role of the RtxA13 toxin.</title>
        <authorList>
            <person name="Callol A."/>
            <person name="Pajuelo D."/>
            <person name="Ebbesson L."/>
            <person name="Teles M."/>
            <person name="MacKenzie S."/>
            <person name="Amaro C."/>
        </authorList>
    </citation>
    <scope>NUCLEOTIDE SEQUENCE</scope>
</reference>
<proteinExistence type="predicted"/>
<accession>A0A0E9TMK2</accession>
<feature type="transmembrane region" description="Helical" evidence="1">
    <location>
        <begin position="6"/>
        <end position="23"/>
    </location>
</feature>
<keyword evidence="1" id="KW-0812">Transmembrane</keyword>
<dbReference type="EMBL" id="GBXM01053678">
    <property type="protein sequence ID" value="JAH54899.1"/>
    <property type="molecule type" value="Transcribed_RNA"/>
</dbReference>
<evidence type="ECO:0000256" key="1">
    <source>
        <dbReference type="SAM" id="Phobius"/>
    </source>
</evidence>
<reference evidence="2" key="1">
    <citation type="submission" date="2014-11" db="EMBL/GenBank/DDBJ databases">
        <authorList>
            <person name="Amaro Gonzalez C."/>
        </authorList>
    </citation>
    <scope>NUCLEOTIDE SEQUENCE</scope>
</reference>
<keyword evidence="1" id="KW-0472">Membrane</keyword>
<evidence type="ECO:0000313" key="2">
    <source>
        <dbReference type="EMBL" id="JAH54899.1"/>
    </source>
</evidence>
<organism evidence="2">
    <name type="scientific">Anguilla anguilla</name>
    <name type="common">European freshwater eel</name>
    <name type="synonym">Muraena anguilla</name>
    <dbReference type="NCBI Taxonomy" id="7936"/>
    <lineage>
        <taxon>Eukaryota</taxon>
        <taxon>Metazoa</taxon>
        <taxon>Chordata</taxon>
        <taxon>Craniata</taxon>
        <taxon>Vertebrata</taxon>
        <taxon>Euteleostomi</taxon>
        <taxon>Actinopterygii</taxon>
        <taxon>Neopterygii</taxon>
        <taxon>Teleostei</taxon>
        <taxon>Anguilliformes</taxon>
        <taxon>Anguillidae</taxon>
        <taxon>Anguilla</taxon>
    </lineage>
</organism>
<dbReference type="AlphaFoldDB" id="A0A0E9TMK2"/>
<protein>
    <submittedName>
        <fullName evidence="2">Uncharacterized protein</fullName>
    </submittedName>
</protein>
<name>A0A0E9TMK2_ANGAN</name>
<sequence length="25" mass="2981">MTELYEYVGGYLFMFGLVQILYARC</sequence>